<feature type="transmembrane region" description="Helical" evidence="1">
    <location>
        <begin position="48"/>
        <end position="72"/>
    </location>
</feature>
<feature type="transmembrane region" description="Helical" evidence="1">
    <location>
        <begin position="347"/>
        <end position="366"/>
    </location>
</feature>
<comment type="caution">
    <text evidence="2">The sequence shown here is derived from an EMBL/GenBank/DDBJ whole genome shotgun (WGS) entry which is preliminary data.</text>
</comment>
<gene>
    <name evidence="2" type="ORF">K8V47_05535</name>
</gene>
<feature type="transmembrane region" description="Helical" evidence="1">
    <location>
        <begin position="232"/>
        <end position="257"/>
    </location>
</feature>
<feature type="transmembrane region" description="Helical" evidence="1">
    <location>
        <begin position="15"/>
        <end position="36"/>
    </location>
</feature>
<dbReference type="AlphaFoldDB" id="A0A921E816"/>
<organism evidence="2 3">
    <name type="scientific">Candidatus Amulumruptor caecigallinarius</name>
    <dbReference type="NCBI Taxonomy" id="2109911"/>
    <lineage>
        <taxon>Bacteria</taxon>
        <taxon>Pseudomonadati</taxon>
        <taxon>Bacteroidota</taxon>
        <taxon>Bacteroidia</taxon>
        <taxon>Bacteroidales</taxon>
        <taxon>Muribaculaceae</taxon>
        <taxon>Candidatus Amulumruptor</taxon>
    </lineage>
</organism>
<evidence type="ECO:0000313" key="3">
    <source>
        <dbReference type="Proteomes" id="UP000711407"/>
    </source>
</evidence>
<feature type="transmembrane region" description="Helical" evidence="1">
    <location>
        <begin position="157"/>
        <end position="177"/>
    </location>
</feature>
<feature type="transmembrane region" description="Helical" evidence="1">
    <location>
        <begin position="124"/>
        <end position="145"/>
    </location>
</feature>
<keyword evidence="1" id="KW-1133">Transmembrane helix</keyword>
<feature type="transmembrane region" description="Helical" evidence="1">
    <location>
        <begin position="318"/>
        <end position="338"/>
    </location>
</feature>
<evidence type="ECO:0000313" key="2">
    <source>
        <dbReference type="EMBL" id="HJE39203.1"/>
    </source>
</evidence>
<feature type="transmembrane region" description="Helical" evidence="1">
    <location>
        <begin position="92"/>
        <end position="112"/>
    </location>
</feature>
<feature type="transmembrane region" description="Helical" evidence="1">
    <location>
        <begin position="372"/>
        <end position="393"/>
    </location>
</feature>
<keyword evidence="1" id="KW-0472">Membrane</keyword>
<feature type="transmembrane region" description="Helical" evidence="1">
    <location>
        <begin position="277"/>
        <end position="298"/>
    </location>
</feature>
<name>A0A921E816_9BACT</name>
<dbReference type="EMBL" id="DYXT01000028">
    <property type="protein sequence ID" value="HJE39203.1"/>
    <property type="molecule type" value="Genomic_DNA"/>
</dbReference>
<accession>A0A921E816</accession>
<proteinExistence type="predicted"/>
<feature type="transmembrane region" description="Helical" evidence="1">
    <location>
        <begin position="189"/>
        <end position="212"/>
    </location>
</feature>
<reference evidence="2" key="1">
    <citation type="journal article" date="2021" name="PeerJ">
        <title>Extensive microbial diversity within the chicken gut microbiome revealed by metagenomics and culture.</title>
        <authorList>
            <person name="Gilroy R."/>
            <person name="Ravi A."/>
            <person name="Getino M."/>
            <person name="Pursley I."/>
            <person name="Horton D.L."/>
            <person name="Alikhan N.F."/>
            <person name="Baker D."/>
            <person name="Gharbi K."/>
            <person name="Hall N."/>
            <person name="Watson M."/>
            <person name="Adriaenssens E.M."/>
            <person name="Foster-Nyarko E."/>
            <person name="Jarju S."/>
            <person name="Secka A."/>
            <person name="Antonio M."/>
            <person name="Oren A."/>
            <person name="Chaudhuri R.R."/>
            <person name="La Ragione R."/>
            <person name="Hildebrand F."/>
            <person name="Pallen M.J."/>
        </authorList>
    </citation>
    <scope>NUCLEOTIDE SEQUENCE</scope>
    <source>
        <strain evidence="2">4100</strain>
    </source>
</reference>
<reference evidence="2" key="2">
    <citation type="submission" date="2021-09" db="EMBL/GenBank/DDBJ databases">
        <authorList>
            <person name="Gilroy R."/>
        </authorList>
    </citation>
    <scope>NUCLEOTIDE SEQUENCE</scope>
    <source>
        <strain evidence="2">4100</strain>
    </source>
</reference>
<sequence>MLYLWLPTAIFLVGWAYWWVALLPVLLGLWACIWPFRHVGGRVEFASLWREVLIAALVMLWVVSAGIGGYMWQDPPDHIFRNAVFKDLVYNPWPVITGGQMLDYYFGFWLPSAVVAKLSHSLELGYLCQALYAAGGIWLGLRMMYEYAGRVTFRTLWVLFLFGGFDAMGVAIYSNFFPDMRFEFWRNMWGYSPAGFTSPNIALMGFVFHSYIPSFLATMMILTRPAKGYAPAVLALMSISSPIAAFSMLPITVWMLIQEMSECSGIAAKLRILFSPINVSSVIIIIPVAAYLSINNAGGHVGWYPAGEGPEVLQRIKMIVHILIIIILQMVVWLPVLWSQIKRMPQFWLLFVPSCVAFFIQVGYSADFGSRMQLAVQTFLTLQVAVFVGSWSLRPVRVRRAFAVVSLLCFVSTGWEIGRRVHHGLTVPRNEWRVMQLPNVFVENRCTANFTADASRWHLGPNDVSSPRLDDFFRRHPECRLYSRDYYWEPLEEDNKKILNIYE</sequence>
<evidence type="ECO:0000256" key="1">
    <source>
        <dbReference type="SAM" id="Phobius"/>
    </source>
</evidence>
<protein>
    <submittedName>
        <fullName evidence="2">Uncharacterized protein</fullName>
    </submittedName>
</protein>
<keyword evidence="1" id="KW-0812">Transmembrane</keyword>
<dbReference type="Proteomes" id="UP000711407">
    <property type="component" value="Unassembled WGS sequence"/>
</dbReference>